<name>A0A9D2M570_9FIRM</name>
<dbReference type="SUPFAM" id="SSF51905">
    <property type="entry name" value="FAD/NAD(P)-binding domain"/>
    <property type="match status" value="1"/>
</dbReference>
<dbReference type="Gene3D" id="3.50.50.60">
    <property type="entry name" value="FAD/NAD(P)-binding domain"/>
    <property type="match status" value="1"/>
</dbReference>
<dbReference type="InterPro" id="IPR004792">
    <property type="entry name" value="BaiN-like"/>
</dbReference>
<dbReference type="Pfam" id="PF22780">
    <property type="entry name" value="HI0933_like_1st"/>
    <property type="match status" value="1"/>
</dbReference>
<dbReference type="SUPFAM" id="SSF160996">
    <property type="entry name" value="HI0933 insert domain-like"/>
    <property type="match status" value="1"/>
</dbReference>
<dbReference type="InterPro" id="IPR057661">
    <property type="entry name" value="RsdA/BaiN/AoA(So)_Rossmann"/>
</dbReference>
<feature type="domain" description="RsdA/BaiN/AoA(So)-like insert" evidence="5">
    <location>
        <begin position="195"/>
        <end position="354"/>
    </location>
</feature>
<gene>
    <name evidence="6" type="ORF">H9945_04000</name>
</gene>
<dbReference type="InterPro" id="IPR055178">
    <property type="entry name" value="RsdA/BaiN/AoA(So)-like_dom"/>
</dbReference>
<dbReference type="PRINTS" id="PR00411">
    <property type="entry name" value="PNDRDTASEI"/>
</dbReference>
<dbReference type="AlphaFoldDB" id="A0A9D2M570"/>
<reference evidence="6" key="1">
    <citation type="journal article" date="2021" name="PeerJ">
        <title>Extensive microbial diversity within the chicken gut microbiome revealed by metagenomics and culture.</title>
        <authorList>
            <person name="Gilroy R."/>
            <person name="Ravi A."/>
            <person name="Getino M."/>
            <person name="Pursley I."/>
            <person name="Horton D.L."/>
            <person name="Alikhan N.F."/>
            <person name="Baker D."/>
            <person name="Gharbi K."/>
            <person name="Hall N."/>
            <person name="Watson M."/>
            <person name="Adriaenssens E.M."/>
            <person name="Foster-Nyarko E."/>
            <person name="Jarju S."/>
            <person name="Secka A."/>
            <person name="Antonio M."/>
            <person name="Oren A."/>
            <person name="Chaudhuri R.R."/>
            <person name="La Ragione R."/>
            <person name="Hildebrand F."/>
            <person name="Pallen M.J."/>
        </authorList>
    </citation>
    <scope>NUCLEOTIDE SEQUENCE</scope>
    <source>
        <strain evidence="6">ChiBcec8-13705</strain>
    </source>
</reference>
<evidence type="ECO:0000313" key="6">
    <source>
        <dbReference type="EMBL" id="HJB41640.1"/>
    </source>
</evidence>
<dbReference type="PANTHER" id="PTHR42887">
    <property type="entry name" value="OS12G0638800 PROTEIN"/>
    <property type="match status" value="1"/>
</dbReference>
<evidence type="ECO:0000256" key="2">
    <source>
        <dbReference type="ARBA" id="ARBA00022630"/>
    </source>
</evidence>
<evidence type="ECO:0000259" key="5">
    <source>
        <dbReference type="Pfam" id="PF22780"/>
    </source>
</evidence>
<accession>A0A9D2M570</accession>
<evidence type="ECO:0000259" key="4">
    <source>
        <dbReference type="Pfam" id="PF03486"/>
    </source>
</evidence>
<protein>
    <submittedName>
        <fullName evidence="6">NAD(P)/FAD-dependent oxidoreductase</fullName>
    </submittedName>
</protein>
<keyword evidence="2" id="KW-0285">Flavoprotein</keyword>
<dbReference type="InterPro" id="IPR023166">
    <property type="entry name" value="BaiN-like_dom_sf"/>
</dbReference>
<dbReference type="PANTHER" id="PTHR42887:SF2">
    <property type="entry name" value="OS12G0638800 PROTEIN"/>
    <property type="match status" value="1"/>
</dbReference>
<proteinExistence type="predicted"/>
<dbReference type="NCBIfam" id="TIGR00275">
    <property type="entry name" value="aminoacetone oxidase family FAD-binding enzyme"/>
    <property type="match status" value="1"/>
</dbReference>
<reference evidence="6" key="2">
    <citation type="submission" date="2021-04" db="EMBL/GenBank/DDBJ databases">
        <authorList>
            <person name="Gilroy R."/>
        </authorList>
    </citation>
    <scope>NUCLEOTIDE SEQUENCE</scope>
    <source>
        <strain evidence="6">ChiBcec8-13705</strain>
    </source>
</reference>
<dbReference type="PRINTS" id="PR00368">
    <property type="entry name" value="FADPNR"/>
</dbReference>
<organism evidence="6 7">
    <name type="scientific">Candidatus Gemmiger avicola</name>
    <dbReference type="NCBI Taxonomy" id="2838605"/>
    <lineage>
        <taxon>Bacteria</taxon>
        <taxon>Bacillati</taxon>
        <taxon>Bacillota</taxon>
        <taxon>Clostridia</taxon>
        <taxon>Eubacteriales</taxon>
        <taxon>Gemmiger</taxon>
    </lineage>
</organism>
<dbReference type="Gene3D" id="2.40.30.10">
    <property type="entry name" value="Translation factors"/>
    <property type="match status" value="1"/>
</dbReference>
<dbReference type="InterPro" id="IPR036188">
    <property type="entry name" value="FAD/NAD-bd_sf"/>
</dbReference>
<sequence length="415" mass="44354">MPKNETGAPDLLVVGGGAAGLMAAGAAVRRGGTVTVLEHNPKGTGQKLLITGKGRCNLTNDCDVREFLRYVRRNSKFLYSSLYAFPPSAAMELFETLGVPLKTERGRRVFPQSDRAADVLAALRQYAAGARVVQAEATGLVMEEGRCTGVEANGRRFGARRVLLATGGRSYPATGSDGSGYALARQAGHTILPTQPSLCSLVSDDGDCRRMMGLSLRNVTLTLLRDGKPIFTEQGEALFTHFGLSGPLVLSASSYIDDLGAHRYVCEFDLKPALDEKALYDRLTRDVAALGGKAATALLDKLLPHSMRPVAAARWGVAPGLKAAQLTRDQKLDLVRVCKHWAVPIRALGDLDHAVITAGGVDVREVDPKTMQSRLCPGLYFAGEILDVDARTGGYNLQIAWATAQAAARGCMETE</sequence>
<keyword evidence="3" id="KW-0274">FAD</keyword>
<dbReference type="Proteomes" id="UP000886803">
    <property type="component" value="Unassembled WGS sequence"/>
</dbReference>
<comment type="cofactor">
    <cofactor evidence="1">
        <name>FAD</name>
        <dbReference type="ChEBI" id="CHEBI:57692"/>
    </cofactor>
</comment>
<comment type="caution">
    <text evidence="6">The sequence shown here is derived from an EMBL/GenBank/DDBJ whole genome shotgun (WGS) entry which is preliminary data.</text>
</comment>
<evidence type="ECO:0000313" key="7">
    <source>
        <dbReference type="Proteomes" id="UP000886803"/>
    </source>
</evidence>
<dbReference type="EMBL" id="DWYG01000059">
    <property type="protein sequence ID" value="HJB41640.1"/>
    <property type="molecule type" value="Genomic_DNA"/>
</dbReference>
<feature type="domain" description="RsdA/BaiN/AoA(So)-like Rossmann fold-like" evidence="4">
    <location>
        <begin position="10"/>
        <end position="409"/>
    </location>
</feature>
<dbReference type="Gene3D" id="1.10.8.260">
    <property type="entry name" value="HI0933 insert domain-like"/>
    <property type="match status" value="1"/>
</dbReference>
<evidence type="ECO:0000256" key="3">
    <source>
        <dbReference type="ARBA" id="ARBA00022827"/>
    </source>
</evidence>
<dbReference type="Pfam" id="PF03486">
    <property type="entry name" value="HI0933_like"/>
    <property type="match status" value="1"/>
</dbReference>
<evidence type="ECO:0000256" key="1">
    <source>
        <dbReference type="ARBA" id="ARBA00001974"/>
    </source>
</evidence>